<dbReference type="AlphaFoldDB" id="A0AAV3QP73"/>
<feature type="region of interest" description="Disordered" evidence="1">
    <location>
        <begin position="1"/>
        <end position="23"/>
    </location>
</feature>
<evidence type="ECO:0000313" key="2">
    <source>
        <dbReference type="EMBL" id="GAA0165360.1"/>
    </source>
</evidence>
<reference evidence="2 3" key="1">
    <citation type="submission" date="2024-01" db="EMBL/GenBank/DDBJ databases">
        <title>The complete chloroplast genome sequence of Lithospermum erythrorhizon: insights into the phylogenetic relationship among Boraginaceae species and the maternal lineages of purple gromwells.</title>
        <authorList>
            <person name="Okada T."/>
            <person name="Watanabe K."/>
        </authorList>
    </citation>
    <scope>NUCLEOTIDE SEQUENCE [LARGE SCALE GENOMIC DNA]</scope>
</reference>
<comment type="caution">
    <text evidence="2">The sequence shown here is derived from an EMBL/GenBank/DDBJ whole genome shotgun (WGS) entry which is preliminary data.</text>
</comment>
<dbReference type="Proteomes" id="UP001454036">
    <property type="component" value="Unassembled WGS sequence"/>
</dbReference>
<feature type="compositionally biased region" description="Basic and acidic residues" evidence="1">
    <location>
        <begin position="9"/>
        <end position="23"/>
    </location>
</feature>
<name>A0AAV3QP73_LITER</name>
<evidence type="ECO:0000256" key="1">
    <source>
        <dbReference type="SAM" id="MobiDB-lite"/>
    </source>
</evidence>
<gene>
    <name evidence="2" type="ORF">LIER_20788</name>
</gene>
<organism evidence="2 3">
    <name type="scientific">Lithospermum erythrorhizon</name>
    <name type="common">Purple gromwell</name>
    <name type="synonym">Lithospermum officinale var. erythrorhizon</name>
    <dbReference type="NCBI Taxonomy" id="34254"/>
    <lineage>
        <taxon>Eukaryota</taxon>
        <taxon>Viridiplantae</taxon>
        <taxon>Streptophyta</taxon>
        <taxon>Embryophyta</taxon>
        <taxon>Tracheophyta</taxon>
        <taxon>Spermatophyta</taxon>
        <taxon>Magnoliopsida</taxon>
        <taxon>eudicotyledons</taxon>
        <taxon>Gunneridae</taxon>
        <taxon>Pentapetalae</taxon>
        <taxon>asterids</taxon>
        <taxon>lamiids</taxon>
        <taxon>Boraginales</taxon>
        <taxon>Boraginaceae</taxon>
        <taxon>Boraginoideae</taxon>
        <taxon>Lithospermeae</taxon>
        <taxon>Lithospermum</taxon>
    </lineage>
</organism>
<evidence type="ECO:0000313" key="3">
    <source>
        <dbReference type="Proteomes" id="UP001454036"/>
    </source>
</evidence>
<protein>
    <submittedName>
        <fullName evidence="2">Uncharacterized protein</fullName>
    </submittedName>
</protein>
<proteinExistence type="predicted"/>
<sequence>MSSSSKRTHSLDRDGVDDNDDRNFKHIWTKEPAVADGPPIKGDLLSSNQTLNVIEDVQIMTWDIKGFSFVKNMAQSFPNATWGKLCEKLLIQSLDDVLTMEDEVNHAL</sequence>
<accession>A0AAV3QP73</accession>
<keyword evidence="3" id="KW-1185">Reference proteome</keyword>
<dbReference type="EMBL" id="BAABME010005354">
    <property type="protein sequence ID" value="GAA0165360.1"/>
    <property type="molecule type" value="Genomic_DNA"/>
</dbReference>